<feature type="compositionally biased region" description="Acidic residues" evidence="1">
    <location>
        <begin position="51"/>
        <end position="60"/>
    </location>
</feature>
<feature type="region of interest" description="Disordered" evidence="1">
    <location>
        <begin position="135"/>
        <end position="157"/>
    </location>
</feature>
<protein>
    <submittedName>
        <fullName evidence="2">Uncharacterized protein</fullName>
    </submittedName>
</protein>
<gene>
    <name evidence="2" type="ORF">PanWU01x14_159550</name>
</gene>
<feature type="region of interest" description="Disordered" evidence="1">
    <location>
        <begin position="51"/>
        <end position="110"/>
    </location>
</feature>
<evidence type="ECO:0000256" key="1">
    <source>
        <dbReference type="SAM" id="MobiDB-lite"/>
    </source>
</evidence>
<evidence type="ECO:0000313" key="3">
    <source>
        <dbReference type="Proteomes" id="UP000237105"/>
    </source>
</evidence>
<organism evidence="2 3">
    <name type="scientific">Parasponia andersonii</name>
    <name type="common">Sponia andersonii</name>
    <dbReference type="NCBI Taxonomy" id="3476"/>
    <lineage>
        <taxon>Eukaryota</taxon>
        <taxon>Viridiplantae</taxon>
        <taxon>Streptophyta</taxon>
        <taxon>Embryophyta</taxon>
        <taxon>Tracheophyta</taxon>
        <taxon>Spermatophyta</taxon>
        <taxon>Magnoliopsida</taxon>
        <taxon>eudicotyledons</taxon>
        <taxon>Gunneridae</taxon>
        <taxon>Pentapetalae</taxon>
        <taxon>rosids</taxon>
        <taxon>fabids</taxon>
        <taxon>Rosales</taxon>
        <taxon>Cannabaceae</taxon>
        <taxon>Parasponia</taxon>
    </lineage>
</organism>
<comment type="caution">
    <text evidence="2">The sequence shown here is derived from an EMBL/GenBank/DDBJ whole genome shotgun (WGS) entry which is preliminary data.</text>
</comment>
<accession>A0A2P5CEM4</accession>
<keyword evidence="3" id="KW-1185">Reference proteome</keyword>
<feature type="compositionally biased region" description="Polar residues" evidence="1">
    <location>
        <begin position="75"/>
        <end position="101"/>
    </location>
</feature>
<reference evidence="3" key="1">
    <citation type="submission" date="2016-06" db="EMBL/GenBank/DDBJ databases">
        <title>Parallel loss of symbiosis genes in relatives of nitrogen-fixing non-legume Parasponia.</title>
        <authorList>
            <person name="Van Velzen R."/>
            <person name="Holmer R."/>
            <person name="Bu F."/>
            <person name="Rutten L."/>
            <person name="Van Zeijl A."/>
            <person name="Liu W."/>
            <person name="Santuari L."/>
            <person name="Cao Q."/>
            <person name="Sharma T."/>
            <person name="Shen D."/>
            <person name="Roswanjaya Y."/>
            <person name="Wardhani T."/>
            <person name="Kalhor M.S."/>
            <person name="Jansen J."/>
            <person name="Van den Hoogen J."/>
            <person name="Gungor B."/>
            <person name="Hartog M."/>
            <person name="Hontelez J."/>
            <person name="Verver J."/>
            <person name="Yang W.-C."/>
            <person name="Schijlen E."/>
            <person name="Repin R."/>
            <person name="Schilthuizen M."/>
            <person name="Schranz E."/>
            <person name="Heidstra R."/>
            <person name="Miyata K."/>
            <person name="Fedorova E."/>
            <person name="Kohlen W."/>
            <person name="Bisseling T."/>
            <person name="Smit S."/>
            <person name="Geurts R."/>
        </authorList>
    </citation>
    <scope>NUCLEOTIDE SEQUENCE [LARGE SCALE GENOMIC DNA]</scope>
    <source>
        <strain evidence="3">cv. WU1-14</strain>
    </source>
</reference>
<sequence>MENIRFHREDIEPDEVDNIDDLICQTCVVIPNDFLVDDDEFENDTLEEYNDEEVELDDNSDTSSEEKNGIFDNKLSIQNSKNRSKQLYSPVHGSSTMTSKMKANGNPETGELMNPIDYFKSRHLKPSGWRNEYTQEKHGRIHSSRAQSELGDGVSSAESMKGLEALPRLKSIDGQRAASTRQVTETIATLKQQLAEKYAEYARQIDET</sequence>
<name>A0A2P5CEM4_PARAD</name>
<proteinExistence type="predicted"/>
<dbReference type="EMBL" id="JXTB01000140">
    <property type="protein sequence ID" value="PON59445.1"/>
    <property type="molecule type" value="Genomic_DNA"/>
</dbReference>
<dbReference type="AlphaFoldDB" id="A0A2P5CEM4"/>
<evidence type="ECO:0000313" key="2">
    <source>
        <dbReference type="EMBL" id="PON59445.1"/>
    </source>
</evidence>
<dbReference type="Proteomes" id="UP000237105">
    <property type="component" value="Unassembled WGS sequence"/>
</dbReference>